<gene>
    <name evidence="4" type="ORF">TM35_000222360</name>
</gene>
<reference evidence="4 5" key="1">
    <citation type="submission" date="2017-03" db="EMBL/GenBank/DDBJ databases">
        <title>An alternative strategy for trypanosome survival in the mammalian bloodstream revealed through genome and transcriptome analysis of the ubiquitous bovine parasite Trypanosoma (Megatrypanum) theileri.</title>
        <authorList>
            <person name="Kelly S."/>
            <person name="Ivens A."/>
            <person name="Mott A."/>
            <person name="O'Neill E."/>
            <person name="Emms D."/>
            <person name="Macleod O."/>
            <person name="Voorheis P."/>
            <person name="Matthews J."/>
            <person name="Matthews K."/>
            <person name="Carrington M."/>
        </authorList>
    </citation>
    <scope>NUCLEOTIDE SEQUENCE [LARGE SCALE GENOMIC DNA]</scope>
    <source>
        <strain evidence="4">Edinburgh</strain>
    </source>
</reference>
<evidence type="ECO:0000256" key="2">
    <source>
        <dbReference type="SAM" id="Phobius"/>
    </source>
</evidence>
<comment type="caution">
    <text evidence="4">The sequence shown here is derived from an EMBL/GenBank/DDBJ whole genome shotgun (WGS) entry which is preliminary data.</text>
</comment>
<keyword evidence="2" id="KW-0812">Transmembrane</keyword>
<evidence type="ECO:0000313" key="4">
    <source>
        <dbReference type="EMBL" id="ORC87437.1"/>
    </source>
</evidence>
<dbReference type="Proteomes" id="UP000192257">
    <property type="component" value="Unassembled WGS sequence"/>
</dbReference>
<dbReference type="InterPro" id="IPR029058">
    <property type="entry name" value="AB_hydrolase_fold"/>
</dbReference>
<keyword evidence="2" id="KW-1133">Transmembrane helix</keyword>
<name>A0A1X0NRX3_9TRYP</name>
<feature type="signal peptide" evidence="3">
    <location>
        <begin position="1"/>
        <end position="29"/>
    </location>
</feature>
<dbReference type="GeneID" id="39987063"/>
<protein>
    <submittedName>
        <fullName evidence="4">Uncharacterized protein</fullName>
    </submittedName>
</protein>
<feature type="transmembrane region" description="Helical" evidence="2">
    <location>
        <begin position="547"/>
        <end position="567"/>
    </location>
</feature>
<dbReference type="OrthoDB" id="425534at2759"/>
<dbReference type="SUPFAM" id="SSF53474">
    <property type="entry name" value="alpha/beta-Hydrolases"/>
    <property type="match status" value="1"/>
</dbReference>
<keyword evidence="2" id="KW-0472">Membrane</keyword>
<dbReference type="AlphaFoldDB" id="A0A1X0NRX3"/>
<evidence type="ECO:0000256" key="3">
    <source>
        <dbReference type="SAM" id="SignalP"/>
    </source>
</evidence>
<dbReference type="EMBL" id="NBCO01000022">
    <property type="protein sequence ID" value="ORC87437.1"/>
    <property type="molecule type" value="Genomic_DNA"/>
</dbReference>
<feature type="region of interest" description="Disordered" evidence="1">
    <location>
        <begin position="516"/>
        <end position="538"/>
    </location>
</feature>
<evidence type="ECO:0000313" key="5">
    <source>
        <dbReference type="Proteomes" id="UP000192257"/>
    </source>
</evidence>
<proteinExistence type="predicted"/>
<accession>A0A1X0NRX3</accession>
<dbReference type="VEuPathDB" id="TriTrypDB:TM35_000222360"/>
<keyword evidence="5" id="KW-1185">Reference proteome</keyword>
<keyword evidence="3" id="KW-0732">Signal</keyword>
<evidence type="ECO:0000256" key="1">
    <source>
        <dbReference type="SAM" id="MobiDB-lite"/>
    </source>
</evidence>
<feature type="chain" id="PRO_5012574903" evidence="3">
    <location>
        <begin position="30"/>
        <end position="584"/>
    </location>
</feature>
<sequence>MKEGYLWLHVVALLWSIALATLFCPIVLAADPPAPAWKADGCSAGFSYCSNVTTKESWSSGDKLIYFSVDAVADSSDFYANNVTMWYVGENFQINWANSLFQKKFNVVRFSPRGSEFAYPQITCNANYYDKAHYCWPNASCAEEIARSGLRMEHYSITETANDLAWVLKTLGKGNQNVVVTEGIGSFVVHRMLKLYNNLDNVSVIMAGFGHPEYFDIFESIMGYDETLQRLLQYCEEDEGLRCVARVGAAEGMWNRFVNVMTAAEMNTLKCNSLLQWGVPPAEMHREYRAITAALLKNPQHFLMDNRRVVAQLIPSFIYRLQRCNAQDLVALQQLYTFVKSGPASQCPVFVPQRYNWLVNELTLTPPAVPPQELLQEARKVRQLLPNITVLQPLYDLYNAFPKYNVTDRKIARPVTKMLFILSDTDPVFPYGASALAATAYQGIYRSLPHQSGLPVGTSAAHCIEVNLDYFRQHLNWSDATACTLTSSYKIDFIGMDAREFYGTVDAWEFTIPNPPENVTDNTPTTTTVAPSGPCNEKSTSSGATTVLAVFLTMSLIALLGVGYLYWKSTRVRFSDDFYTNLSH</sequence>
<dbReference type="RefSeq" id="XP_028881503.1">
    <property type="nucleotide sequence ID" value="XM_029027283.1"/>
</dbReference>
<feature type="compositionally biased region" description="Low complexity" evidence="1">
    <location>
        <begin position="517"/>
        <end position="534"/>
    </location>
</feature>
<organism evidence="4 5">
    <name type="scientific">Trypanosoma theileri</name>
    <dbReference type="NCBI Taxonomy" id="67003"/>
    <lineage>
        <taxon>Eukaryota</taxon>
        <taxon>Discoba</taxon>
        <taxon>Euglenozoa</taxon>
        <taxon>Kinetoplastea</taxon>
        <taxon>Metakinetoplastina</taxon>
        <taxon>Trypanosomatida</taxon>
        <taxon>Trypanosomatidae</taxon>
        <taxon>Trypanosoma</taxon>
    </lineage>
</organism>